<sequence length="142" mass="16263">WICTVNNISRQIYLTDNPEQVFDVRFLGSMAVRCGNNQEVIYEAMRQVLAARAIHNIFRTTEAHLMLKEVSQFAAHQENGRLMGFVVEGRDWSDENEEGEPSFSAFVFESNTEGEKVGSPNIRDLFFCLSWETCSRMLKGCN</sequence>
<organism evidence="1 2">
    <name type="scientific">Xenoophorus captivus</name>
    <dbReference type="NCBI Taxonomy" id="1517983"/>
    <lineage>
        <taxon>Eukaryota</taxon>
        <taxon>Metazoa</taxon>
        <taxon>Chordata</taxon>
        <taxon>Craniata</taxon>
        <taxon>Vertebrata</taxon>
        <taxon>Euteleostomi</taxon>
        <taxon>Actinopterygii</taxon>
        <taxon>Neopterygii</taxon>
        <taxon>Teleostei</taxon>
        <taxon>Neoteleostei</taxon>
        <taxon>Acanthomorphata</taxon>
        <taxon>Ovalentaria</taxon>
        <taxon>Atherinomorphae</taxon>
        <taxon>Cyprinodontiformes</taxon>
        <taxon>Goodeidae</taxon>
        <taxon>Xenoophorus</taxon>
    </lineage>
</organism>
<proteinExistence type="predicted"/>
<dbReference type="PANTHER" id="PTHR46415:SF1">
    <property type="entry name" value="DCC-INTERACTING PROTEIN 13-BETA"/>
    <property type="match status" value="1"/>
</dbReference>
<name>A0ABV0QHL5_9TELE</name>
<keyword evidence="2" id="KW-1185">Reference proteome</keyword>
<accession>A0ABV0QHL5</accession>
<evidence type="ECO:0000313" key="1">
    <source>
        <dbReference type="EMBL" id="MEQ2195300.1"/>
    </source>
</evidence>
<feature type="non-terminal residue" evidence="1">
    <location>
        <position position="1"/>
    </location>
</feature>
<dbReference type="Proteomes" id="UP001434883">
    <property type="component" value="Unassembled WGS sequence"/>
</dbReference>
<dbReference type="InterPro" id="IPR047181">
    <property type="entry name" value="DP13A/B"/>
</dbReference>
<dbReference type="EMBL" id="JAHRIN010010691">
    <property type="protein sequence ID" value="MEQ2195300.1"/>
    <property type="molecule type" value="Genomic_DNA"/>
</dbReference>
<dbReference type="InterPro" id="IPR011993">
    <property type="entry name" value="PH-like_dom_sf"/>
</dbReference>
<protein>
    <submittedName>
        <fullName evidence="1">Uncharacterized protein</fullName>
    </submittedName>
</protein>
<dbReference type="Gene3D" id="2.30.29.30">
    <property type="entry name" value="Pleckstrin-homology domain (PH domain)/Phosphotyrosine-binding domain (PTB)"/>
    <property type="match status" value="1"/>
</dbReference>
<gene>
    <name evidence="1" type="ORF">XENOCAPTIV_010458</name>
</gene>
<dbReference type="SUPFAM" id="SSF50729">
    <property type="entry name" value="PH domain-like"/>
    <property type="match status" value="1"/>
</dbReference>
<dbReference type="PANTHER" id="PTHR46415">
    <property type="entry name" value="ADAPTOR PROTEIN, PHOSPHOTYROSINE INTERACTION, PH DOMAIN AND LEUCINE ZIPPER-CONTAINING 2"/>
    <property type="match status" value="1"/>
</dbReference>
<reference evidence="1 2" key="1">
    <citation type="submission" date="2021-06" db="EMBL/GenBank/DDBJ databases">
        <authorList>
            <person name="Palmer J.M."/>
        </authorList>
    </citation>
    <scope>NUCLEOTIDE SEQUENCE [LARGE SCALE GENOMIC DNA]</scope>
    <source>
        <strain evidence="1 2">XC_2019</strain>
        <tissue evidence="1">Muscle</tissue>
    </source>
</reference>
<comment type="caution">
    <text evidence="1">The sequence shown here is derived from an EMBL/GenBank/DDBJ whole genome shotgun (WGS) entry which is preliminary data.</text>
</comment>
<evidence type="ECO:0000313" key="2">
    <source>
        <dbReference type="Proteomes" id="UP001434883"/>
    </source>
</evidence>